<dbReference type="AlphaFoldDB" id="A0A803QFW1"/>
<keyword evidence="3" id="KW-1185">Reference proteome</keyword>
<protein>
    <recommendedName>
        <fullName evidence="1">Reverse transcriptase zinc-binding domain-containing protein</fullName>
    </recommendedName>
</protein>
<reference evidence="2" key="2">
    <citation type="submission" date="2021-03" db="UniProtKB">
        <authorList>
            <consortium name="EnsemblPlants"/>
        </authorList>
    </citation>
    <scope>IDENTIFICATION</scope>
</reference>
<evidence type="ECO:0000313" key="2">
    <source>
        <dbReference type="EnsemblPlants" id="cds.evm.model.09.353"/>
    </source>
</evidence>
<accession>A0A803QFW1</accession>
<name>A0A803QFW1_CANSA</name>
<proteinExistence type="predicted"/>
<reference evidence="2" key="1">
    <citation type="submission" date="2018-11" db="EMBL/GenBank/DDBJ databases">
        <authorList>
            <person name="Grassa J C."/>
        </authorList>
    </citation>
    <scope>NUCLEOTIDE SEQUENCE [LARGE SCALE GENOMIC DNA]</scope>
</reference>
<sequence length="458" mass="51903">MVNADKILDELLEKEELYWHQRARVDWLQSGDSNTKIFHSIAKSINASNKIKKLHTIGGGVVHTEVEMVVEINHYFSGLFASNCIDDNALQAVLATIDTTITPEINQFLLQPFTASEMDSALNYMAPDKSPGVDAKLSFNLNGTIKGSVVPKRGLRQGDPISPYLFLICSEGGREVLLKAVVQSIPTYAMSCFSLPKKFCHQLESMMANFWWGSNTNNSKIHWKKWKLMCSSKADGGMGFLSFIHFNQALLAKQAWRILDNPSSLLARVLKARCFKNGDFISSQKDPWLPGNTNFKPYSYSGDPLFTVAHYISAERQWDTRILEHHFRAINIDCILSIPLSPYPREDTLIWHHFDTGLYTVKSGYQLAENLDVVNEQATSSSNRAWWNRLWSLKLPKKCQIFAWRFINDALPTAVNLAHRKISSSTASALCKCAWESVGHAIFQCNRANAVWRKFNFQ</sequence>
<dbReference type="EMBL" id="UZAU01000723">
    <property type="status" value="NOT_ANNOTATED_CDS"/>
    <property type="molecule type" value="Genomic_DNA"/>
</dbReference>
<dbReference type="Pfam" id="PF13966">
    <property type="entry name" value="zf-RVT"/>
    <property type="match status" value="1"/>
</dbReference>
<dbReference type="InterPro" id="IPR026960">
    <property type="entry name" value="RVT-Znf"/>
</dbReference>
<feature type="domain" description="Reverse transcriptase zinc-binding" evidence="1">
    <location>
        <begin position="359"/>
        <end position="452"/>
    </location>
</feature>
<evidence type="ECO:0000259" key="1">
    <source>
        <dbReference type="Pfam" id="PF13966"/>
    </source>
</evidence>
<evidence type="ECO:0000313" key="3">
    <source>
        <dbReference type="Proteomes" id="UP000596661"/>
    </source>
</evidence>
<dbReference type="Gramene" id="evm.model.09.353">
    <property type="protein sequence ID" value="cds.evm.model.09.353"/>
    <property type="gene ID" value="evm.TU.09.353"/>
</dbReference>
<dbReference type="Proteomes" id="UP000596661">
    <property type="component" value="Chromosome 9"/>
</dbReference>
<dbReference type="PANTHER" id="PTHR33116:SF86">
    <property type="entry name" value="REVERSE TRANSCRIPTASE DOMAIN-CONTAINING PROTEIN"/>
    <property type="match status" value="1"/>
</dbReference>
<organism evidence="2 3">
    <name type="scientific">Cannabis sativa</name>
    <name type="common">Hemp</name>
    <name type="synonym">Marijuana</name>
    <dbReference type="NCBI Taxonomy" id="3483"/>
    <lineage>
        <taxon>Eukaryota</taxon>
        <taxon>Viridiplantae</taxon>
        <taxon>Streptophyta</taxon>
        <taxon>Embryophyta</taxon>
        <taxon>Tracheophyta</taxon>
        <taxon>Spermatophyta</taxon>
        <taxon>Magnoliopsida</taxon>
        <taxon>eudicotyledons</taxon>
        <taxon>Gunneridae</taxon>
        <taxon>Pentapetalae</taxon>
        <taxon>rosids</taxon>
        <taxon>fabids</taxon>
        <taxon>Rosales</taxon>
        <taxon>Cannabaceae</taxon>
        <taxon>Cannabis</taxon>
    </lineage>
</organism>
<dbReference type="PANTHER" id="PTHR33116">
    <property type="entry name" value="REVERSE TRANSCRIPTASE ZINC-BINDING DOMAIN-CONTAINING PROTEIN-RELATED-RELATED"/>
    <property type="match status" value="1"/>
</dbReference>
<dbReference type="EnsemblPlants" id="evm.model.09.353">
    <property type="protein sequence ID" value="cds.evm.model.09.353"/>
    <property type="gene ID" value="evm.TU.09.353"/>
</dbReference>